<feature type="region of interest" description="Disordered" evidence="1">
    <location>
        <begin position="36"/>
        <end position="64"/>
    </location>
</feature>
<dbReference type="EnsemblMetazoa" id="G1601.1">
    <property type="protein sequence ID" value="G1601.1:cds"/>
    <property type="gene ID" value="G1601"/>
</dbReference>
<reference evidence="2" key="1">
    <citation type="submission" date="2022-08" db="UniProtKB">
        <authorList>
            <consortium name="EnsemblMetazoa"/>
        </authorList>
    </citation>
    <scope>IDENTIFICATION</scope>
    <source>
        <strain evidence="2">05x7-T-G4-1.051#20</strain>
    </source>
</reference>
<sequence length="94" mass="11153">MEKAGFEARSLRSLLVDYLSSTNIRTMTPVIKRFQRHRNRDGQTKVRRTGHVTPRSVPEDQGCTREDCDDAEEYVWVRRAKRFLHVEMRRSSED</sequence>
<organism evidence="2 3">
    <name type="scientific">Magallana gigas</name>
    <name type="common">Pacific oyster</name>
    <name type="synonym">Crassostrea gigas</name>
    <dbReference type="NCBI Taxonomy" id="29159"/>
    <lineage>
        <taxon>Eukaryota</taxon>
        <taxon>Metazoa</taxon>
        <taxon>Spiralia</taxon>
        <taxon>Lophotrochozoa</taxon>
        <taxon>Mollusca</taxon>
        <taxon>Bivalvia</taxon>
        <taxon>Autobranchia</taxon>
        <taxon>Pteriomorphia</taxon>
        <taxon>Ostreida</taxon>
        <taxon>Ostreoidea</taxon>
        <taxon>Ostreidae</taxon>
        <taxon>Magallana</taxon>
    </lineage>
</organism>
<keyword evidence="3" id="KW-1185">Reference proteome</keyword>
<protein>
    <submittedName>
        <fullName evidence="2">Uncharacterized protein</fullName>
    </submittedName>
</protein>
<feature type="compositionally biased region" description="Basic residues" evidence="1">
    <location>
        <begin position="36"/>
        <end position="50"/>
    </location>
</feature>
<dbReference type="Proteomes" id="UP000005408">
    <property type="component" value="Unassembled WGS sequence"/>
</dbReference>
<evidence type="ECO:0000313" key="2">
    <source>
        <dbReference type="EnsemblMetazoa" id="G1601.1:cds"/>
    </source>
</evidence>
<accession>A0A8W8IXN9</accession>
<evidence type="ECO:0000256" key="1">
    <source>
        <dbReference type="SAM" id="MobiDB-lite"/>
    </source>
</evidence>
<proteinExistence type="predicted"/>
<evidence type="ECO:0000313" key="3">
    <source>
        <dbReference type="Proteomes" id="UP000005408"/>
    </source>
</evidence>
<name>A0A8W8IXN9_MAGGI</name>
<dbReference type="AlphaFoldDB" id="A0A8W8IXN9"/>